<dbReference type="Proteomes" id="UP001550535">
    <property type="component" value="Unassembled WGS sequence"/>
</dbReference>
<keyword evidence="3" id="KW-1185">Reference proteome</keyword>
<reference evidence="2 3" key="1">
    <citation type="submission" date="2024-06" db="EMBL/GenBank/DDBJ databases">
        <title>The Natural Products Discovery Center: Release of the First 8490 Sequenced Strains for Exploring Actinobacteria Biosynthetic Diversity.</title>
        <authorList>
            <person name="Kalkreuter E."/>
            <person name="Kautsar S.A."/>
            <person name="Yang D."/>
            <person name="Bader C.D."/>
            <person name="Teijaro C.N."/>
            <person name="Fluegel L."/>
            <person name="Davis C.M."/>
            <person name="Simpson J.R."/>
            <person name="Lauterbach L."/>
            <person name="Steele A.D."/>
            <person name="Gui C."/>
            <person name="Meng S."/>
            <person name="Li G."/>
            <person name="Viehrig K."/>
            <person name="Ye F."/>
            <person name="Su P."/>
            <person name="Kiefer A.F."/>
            <person name="Nichols A."/>
            <person name="Cepeda A.J."/>
            <person name="Yan W."/>
            <person name="Fan B."/>
            <person name="Jiang Y."/>
            <person name="Adhikari A."/>
            <person name="Zheng C.-J."/>
            <person name="Schuster L."/>
            <person name="Cowan T.M."/>
            <person name="Smanski M.J."/>
            <person name="Chevrette M.G."/>
            <person name="De Carvalho L.P.S."/>
            <person name="Shen B."/>
        </authorList>
    </citation>
    <scope>NUCLEOTIDE SEQUENCE [LARGE SCALE GENOMIC DNA]</scope>
    <source>
        <strain evidence="2 3">NPDC019434</strain>
    </source>
</reference>
<gene>
    <name evidence="2" type="ORF">ABZ507_11805</name>
</gene>
<sequence>MNTTEDDCMNSRIIRPLAVAAFALSATALGVGTASADAAAATPVTGSVELCIPIPLGSAENTFCLPIG</sequence>
<evidence type="ECO:0000256" key="1">
    <source>
        <dbReference type="SAM" id="SignalP"/>
    </source>
</evidence>
<evidence type="ECO:0000313" key="2">
    <source>
        <dbReference type="EMBL" id="MEU2122492.1"/>
    </source>
</evidence>
<feature type="chain" id="PRO_5045139322" evidence="1">
    <location>
        <begin position="29"/>
        <end position="68"/>
    </location>
</feature>
<protein>
    <submittedName>
        <fullName evidence="2">Uncharacterized protein</fullName>
    </submittedName>
</protein>
<name>A0ABV2X9B4_9NOCA</name>
<accession>A0ABV2X9B4</accession>
<proteinExistence type="predicted"/>
<feature type="signal peptide" evidence="1">
    <location>
        <begin position="1"/>
        <end position="28"/>
    </location>
</feature>
<keyword evidence="1" id="KW-0732">Signal</keyword>
<dbReference type="RefSeq" id="WP_357036618.1">
    <property type="nucleotide sequence ID" value="NZ_JBEYBM010000020.1"/>
</dbReference>
<comment type="caution">
    <text evidence="2">The sequence shown here is derived from an EMBL/GenBank/DDBJ whole genome shotgun (WGS) entry which is preliminary data.</text>
</comment>
<evidence type="ECO:0000313" key="3">
    <source>
        <dbReference type="Proteomes" id="UP001550535"/>
    </source>
</evidence>
<organism evidence="2 3">
    <name type="scientific">Nocardia niwae</name>
    <dbReference type="NCBI Taxonomy" id="626084"/>
    <lineage>
        <taxon>Bacteria</taxon>
        <taxon>Bacillati</taxon>
        <taxon>Actinomycetota</taxon>
        <taxon>Actinomycetes</taxon>
        <taxon>Mycobacteriales</taxon>
        <taxon>Nocardiaceae</taxon>
        <taxon>Nocardia</taxon>
    </lineage>
</organism>
<dbReference type="EMBL" id="JBEYBR010000023">
    <property type="protein sequence ID" value="MEU2122492.1"/>
    <property type="molecule type" value="Genomic_DNA"/>
</dbReference>